<dbReference type="GO" id="GO:0005737">
    <property type="term" value="C:cytoplasm"/>
    <property type="evidence" value="ECO:0007669"/>
    <property type="project" value="TreeGrafter"/>
</dbReference>
<evidence type="ECO:0000313" key="10">
    <source>
        <dbReference type="EMBL" id="ETV81640.1"/>
    </source>
</evidence>
<dbReference type="VEuPathDB" id="FungiDB:H257_05269"/>
<dbReference type="PANTHER" id="PTHR15710:SF194">
    <property type="entry name" value="RING_U-BOX SUPERFAMILY PROTEIN"/>
    <property type="match status" value="1"/>
</dbReference>
<dbReference type="PROSITE" id="PS50089">
    <property type="entry name" value="ZF_RING_2"/>
    <property type="match status" value="1"/>
</dbReference>
<feature type="domain" description="RING-type" evidence="9">
    <location>
        <begin position="250"/>
        <end position="291"/>
    </location>
</feature>
<dbReference type="RefSeq" id="XP_009828377.1">
    <property type="nucleotide sequence ID" value="XM_009830075.1"/>
</dbReference>
<proteinExistence type="predicted"/>
<sequence length="321" mass="34824">MSTRSYDDMVCVRPVHRATELYCTDCQATVRVLSDDDRRCSVCGADLQTCPSAQSDTVRDDADNDITSLMHRLLGAWGIDPTSSPTQPASDDAVAKLNTFVAGQSTTVEVAMVSKRIKGEVILVPANFGPCESIDASEVVVASPFHGGAPFTNPSSLRNKIVLLERGVCTFASKIQRAQAAGAVAVVVVQTADVWPYAMTDSSGEGTSLSIPAFMISKKQGHGLVEYLKANPDHSPHLMSIHVRKNARECVICQVDIDIGVHVVQMPCQHIFHPDCLKQWLDIRNSCPICRTEIQAKNPATTTSSSTAQSRGDFLWSDWMS</sequence>
<dbReference type="GO" id="GO:0016020">
    <property type="term" value="C:membrane"/>
    <property type="evidence" value="ECO:0007669"/>
    <property type="project" value="UniProtKB-SubCell"/>
</dbReference>
<dbReference type="InterPro" id="IPR001841">
    <property type="entry name" value="Znf_RING"/>
</dbReference>
<dbReference type="GO" id="GO:0016567">
    <property type="term" value="P:protein ubiquitination"/>
    <property type="evidence" value="ECO:0007669"/>
    <property type="project" value="TreeGrafter"/>
</dbReference>
<keyword evidence="5" id="KW-0862">Zinc</keyword>
<dbReference type="OrthoDB" id="1630758at2759"/>
<dbReference type="InterPro" id="IPR003137">
    <property type="entry name" value="PA_domain"/>
</dbReference>
<evidence type="ECO:0000256" key="1">
    <source>
        <dbReference type="ARBA" id="ARBA00004370"/>
    </source>
</evidence>
<evidence type="ECO:0000256" key="8">
    <source>
        <dbReference type="PROSITE-ProRule" id="PRU00175"/>
    </source>
</evidence>
<keyword evidence="6" id="KW-1133">Transmembrane helix</keyword>
<dbReference type="SMART" id="SM00184">
    <property type="entry name" value="RING"/>
    <property type="match status" value="1"/>
</dbReference>
<dbReference type="SUPFAM" id="SSF57850">
    <property type="entry name" value="RING/U-box"/>
    <property type="match status" value="1"/>
</dbReference>
<keyword evidence="7" id="KW-0472">Membrane</keyword>
<organism evidence="10">
    <name type="scientific">Aphanomyces astaci</name>
    <name type="common">Crayfish plague agent</name>
    <dbReference type="NCBI Taxonomy" id="112090"/>
    <lineage>
        <taxon>Eukaryota</taxon>
        <taxon>Sar</taxon>
        <taxon>Stramenopiles</taxon>
        <taxon>Oomycota</taxon>
        <taxon>Saprolegniomycetes</taxon>
        <taxon>Saprolegniales</taxon>
        <taxon>Verrucalvaceae</taxon>
        <taxon>Aphanomyces</taxon>
    </lineage>
</organism>
<keyword evidence="3" id="KW-0479">Metal-binding</keyword>
<dbReference type="GeneID" id="20807265"/>
<evidence type="ECO:0000259" key="9">
    <source>
        <dbReference type="PROSITE" id="PS50089"/>
    </source>
</evidence>
<dbReference type="Gene3D" id="3.30.40.10">
    <property type="entry name" value="Zinc/RING finger domain, C3HC4 (zinc finger)"/>
    <property type="match status" value="1"/>
</dbReference>
<dbReference type="GO" id="GO:0061630">
    <property type="term" value="F:ubiquitin protein ligase activity"/>
    <property type="evidence" value="ECO:0007669"/>
    <property type="project" value="TreeGrafter"/>
</dbReference>
<keyword evidence="2" id="KW-0812">Transmembrane</keyword>
<dbReference type="Gene3D" id="3.50.30.30">
    <property type="match status" value="1"/>
</dbReference>
<gene>
    <name evidence="10" type="ORF">H257_05269</name>
</gene>
<dbReference type="PANTHER" id="PTHR15710">
    <property type="entry name" value="E3 UBIQUITIN-PROTEIN LIGASE PRAJA"/>
    <property type="match status" value="1"/>
</dbReference>
<evidence type="ECO:0000256" key="6">
    <source>
        <dbReference type="ARBA" id="ARBA00022989"/>
    </source>
</evidence>
<protein>
    <recommendedName>
        <fullName evidence="9">RING-type domain-containing protein</fullName>
    </recommendedName>
</protein>
<dbReference type="InterPro" id="IPR013083">
    <property type="entry name" value="Znf_RING/FYVE/PHD"/>
</dbReference>
<dbReference type="GO" id="GO:0008270">
    <property type="term" value="F:zinc ion binding"/>
    <property type="evidence" value="ECO:0007669"/>
    <property type="project" value="UniProtKB-KW"/>
</dbReference>
<evidence type="ECO:0000256" key="4">
    <source>
        <dbReference type="ARBA" id="ARBA00022771"/>
    </source>
</evidence>
<evidence type="ECO:0000256" key="7">
    <source>
        <dbReference type="ARBA" id="ARBA00023136"/>
    </source>
</evidence>
<evidence type="ECO:0000256" key="2">
    <source>
        <dbReference type="ARBA" id="ARBA00022692"/>
    </source>
</evidence>
<reference evidence="10" key="1">
    <citation type="submission" date="2013-12" db="EMBL/GenBank/DDBJ databases">
        <title>The Genome Sequence of Aphanomyces astaci APO3.</title>
        <authorList>
            <consortium name="The Broad Institute Genomics Platform"/>
            <person name="Russ C."/>
            <person name="Tyler B."/>
            <person name="van West P."/>
            <person name="Dieguez-Uribeondo J."/>
            <person name="Young S.K."/>
            <person name="Zeng Q."/>
            <person name="Gargeya S."/>
            <person name="Fitzgerald M."/>
            <person name="Abouelleil A."/>
            <person name="Alvarado L."/>
            <person name="Chapman S.B."/>
            <person name="Gainer-Dewar J."/>
            <person name="Goldberg J."/>
            <person name="Griggs A."/>
            <person name="Gujja S."/>
            <person name="Hansen M."/>
            <person name="Howarth C."/>
            <person name="Imamovic A."/>
            <person name="Ireland A."/>
            <person name="Larimer J."/>
            <person name="McCowan C."/>
            <person name="Murphy C."/>
            <person name="Pearson M."/>
            <person name="Poon T.W."/>
            <person name="Priest M."/>
            <person name="Roberts A."/>
            <person name="Saif S."/>
            <person name="Shea T."/>
            <person name="Sykes S."/>
            <person name="Wortman J."/>
            <person name="Nusbaum C."/>
            <person name="Birren B."/>
        </authorList>
    </citation>
    <scope>NUCLEOTIDE SEQUENCE [LARGE SCALE GENOMIC DNA]</scope>
    <source>
        <strain evidence="10">APO3</strain>
    </source>
</reference>
<comment type="subcellular location">
    <subcellularLocation>
        <location evidence="1">Membrane</location>
    </subcellularLocation>
</comment>
<accession>W4GPI8</accession>
<dbReference type="Pfam" id="PF02225">
    <property type="entry name" value="PA"/>
    <property type="match status" value="1"/>
</dbReference>
<dbReference type="InterPro" id="IPR046450">
    <property type="entry name" value="PA_dom_sf"/>
</dbReference>
<dbReference type="EMBL" id="KI913123">
    <property type="protein sequence ID" value="ETV81640.1"/>
    <property type="molecule type" value="Genomic_DNA"/>
</dbReference>
<name>W4GPI8_APHAT</name>
<evidence type="ECO:0000256" key="5">
    <source>
        <dbReference type="ARBA" id="ARBA00022833"/>
    </source>
</evidence>
<dbReference type="SUPFAM" id="SSF52025">
    <property type="entry name" value="PA domain"/>
    <property type="match status" value="1"/>
</dbReference>
<dbReference type="STRING" id="112090.W4GPI8"/>
<keyword evidence="4 8" id="KW-0863">Zinc-finger</keyword>
<dbReference type="Pfam" id="PF13639">
    <property type="entry name" value="zf-RING_2"/>
    <property type="match status" value="1"/>
</dbReference>
<evidence type="ECO:0000256" key="3">
    <source>
        <dbReference type="ARBA" id="ARBA00022723"/>
    </source>
</evidence>
<dbReference type="AlphaFoldDB" id="W4GPI8"/>